<feature type="chain" id="PRO_5043471272" description="Secreted protein" evidence="1">
    <location>
        <begin position="24"/>
        <end position="85"/>
    </location>
</feature>
<gene>
    <name evidence="2" type="ORF">EEDITHA_LOCUS13164</name>
</gene>
<dbReference type="AlphaFoldDB" id="A0AAU9UJY7"/>
<evidence type="ECO:0000313" key="3">
    <source>
        <dbReference type="Proteomes" id="UP001153954"/>
    </source>
</evidence>
<keyword evidence="3" id="KW-1185">Reference proteome</keyword>
<dbReference type="Proteomes" id="UP001153954">
    <property type="component" value="Unassembled WGS sequence"/>
</dbReference>
<evidence type="ECO:0008006" key="4">
    <source>
        <dbReference type="Google" id="ProtNLM"/>
    </source>
</evidence>
<reference evidence="2" key="1">
    <citation type="submission" date="2022-03" db="EMBL/GenBank/DDBJ databases">
        <authorList>
            <person name="Tunstrom K."/>
        </authorList>
    </citation>
    <scope>NUCLEOTIDE SEQUENCE</scope>
</reference>
<protein>
    <recommendedName>
        <fullName evidence="4">Secreted protein</fullName>
    </recommendedName>
</protein>
<feature type="signal peptide" evidence="1">
    <location>
        <begin position="1"/>
        <end position="23"/>
    </location>
</feature>
<evidence type="ECO:0000256" key="1">
    <source>
        <dbReference type="SAM" id="SignalP"/>
    </source>
</evidence>
<organism evidence="2 3">
    <name type="scientific">Euphydryas editha</name>
    <name type="common">Edith's checkerspot</name>
    <dbReference type="NCBI Taxonomy" id="104508"/>
    <lineage>
        <taxon>Eukaryota</taxon>
        <taxon>Metazoa</taxon>
        <taxon>Ecdysozoa</taxon>
        <taxon>Arthropoda</taxon>
        <taxon>Hexapoda</taxon>
        <taxon>Insecta</taxon>
        <taxon>Pterygota</taxon>
        <taxon>Neoptera</taxon>
        <taxon>Endopterygota</taxon>
        <taxon>Lepidoptera</taxon>
        <taxon>Glossata</taxon>
        <taxon>Ditrysia</taxon>
        <taxon>Papilionoidea</taxon>
        <taxon>Nymphalidae</taxon>
        <taxon>Nymphalinae</taxon>
        <taxon>Euphydryas</taxon>
    </lineage>
</organism>
<sequence length="85" mass="9494">MGGLHSLIHRLLVISLRGVVVTSRGYVRDRGSCLNRPGREEEYLYKKSPRIPSGDTARGDAWLMGSSVYTAILVRVPADPRDELR</sequence>
<keyword evidence="1" id="KW-0732">Signal</keyword>
<accession>A0AAU9UJY7</accession>
<comment type="caution">
    <text evidence="2">The sequence shown here is derived from an EMBL/GenBank/DDBJ whole genome shotgun (WGS) entry which is preliminary data.</text>
</comment>
<dbReference type="EMBL" id="CAKOGL010000018">
    <property type="protein sequence ID" value="CAH2098004.1"/>
    <property type="molecule type" value="Genomic_DNA"/>
</dbReference>
<proteinExistence type="predicted"/>
<evidence type="ECO:0000313" key="2">
    <source>
        <dbReference type="EMBL" id="CAH2098004.1"/>
    </source>
</evidence>
<name>A0AAU9UJY7_EUPED</name>